<evidence type="ECO:0000313" key="7">
    <source>
        <dbReference type="Proteomes" id="UP000321685"/>
    </source>
</evidence>
<dbReference type="Pfam" id="PF12802">
    <property type="entry name" value="MarR_2"/>
    <property type="match status" value="1"/>
</dbReference>
<keyword evidence="1" id="KW-0805">Transcription regulation</keyword>
<dbReference type="PRINTS" id="PR00598">
    <property type="entry name" value="HTHMARR"/>
</dbReference>
<evidence type="ECO:0000256" key="4">
    <source>
        <dbReference type="SAM" id="MobiDB-lite"/>
    </source>
</evidence>
<feature type="domain" description="HTH marR-type" evidence="5">
    <location>
        <begin position="36"/>
        <end position="171"/>
    </location>
</feature>
<comment type="caution">
    <text evidence="6">The sequence shown here is derived from an EMBL/GenBank/DDBJ whole genome shotgun (WGS) entry which is preliminary data.</text>
</comment>
<dbReference type="Proteomes" id="UP000321685">
    <property type="component" value="Unassembled WGS sequence"/>
</dbReference>
<dbReference type="RefSeq" id="WP_147115946.1">
    <property type="nucleotide sequence ID" value="NZ_BJVJ01000134.1"/>
</dbReference>
<organism evidence="6 7">
    <name type="scientific">Pseudonocardia sulfidoxydans NBRC 16205</name>
    <dbReference type="NCBI Taxonomy" id="1223511"/>
    <lineage>
        <taxon>Bacteria</taxon>
        <taxon>Bacillati</taxon>
        <taxon>Actinomycetota</taxon>
        <taxon>Actinomycetes</taxon>
        <taxon>Pseudonocardiales</taxon>
        <taxon>Pseudonocardiaceae</taxon>
        <taxon>Pseudonocardia</taxon>
    </lineage>
</organism>
<proteinExistence type="predicted"/>
<name>A0A511DS30_9PSEU</name>
<gene>
    <name evidence="6" type="ORF">PSU4_59770</name>
</gene>
<dbReference type="InterPro" id="IPR036388">
    <property type="entry name" value="WH-like_DNA-bd_sf"/>
</dbReference>
<dbReference type="AlphaFoldDB" id="A0A511DS30"/>
<dbReference type="PANTHER" id="PTHR42756:SF1">
    <property type="entry name" value="TRANSCRIPTIONAL REPRESSOR OF EMRAB OPERON"/>
    <property type="match status" value="1"/>
</dbReference>
<dbReference type="PROSITE" id="PS50995">
    <property type="entry name" value="HTH_MARR_2"/>
    <property type="match status" value="1"/>
</dbReference>
<dbReference type="EMBL" id="BJVJ01000134">
    <property type="protein sequence ID" value="GEL27023.1"/>
    <property type="molecule type" value="Genomic_DNA"/>
</dbReference>
<dbReference type="SMART" id="SM00347">
    <property type="entry name" value="HTH_MARR"/>
    <property type="match status" value="1"/>
</dbReference>
<evidence type="ECO:0000259" key="5">
    <source>
        <dbReference type="PROSITE" id="PS50995"/>
    </source>
</evidence>
<dbReference type="GO" id="GO:0003677">
    <property type="term" value="F:DNA binding"/>
    <property type="evidence" value="ECO:0007669"/>
    <property type="project" value="UniProtKB-KW"/>
</dbReference>
<dbReference type="Gene3D" id="1.10.10.10">
    <property type="entry name" value="Winged helix-like DNA-binding domain superfamily/Winged helix DNA-binding domain"/>
    <property type="match status" value="1"/>
</dbReference>
<keyword evidence="7" id="KW-1185">Reference proteome</keyword>
<evidence type="ECO:0000313" key="6">
    <source>
        <dbReference type="EMBL" id="GEL27023.1"/>
    </source>
</evidence>
<dbReference type="PANTHER" id="PTHR42756">
    <property type="entry name" value="TRANSCRIPTIONAL REGULATOR, MARR"/>
    <property type="match status" value="1"/>
</dbReference>
<evidence type="ECO:0000256" key="2">
    <source>
        <dbReference type="ARBA" id="ARBA00023125"/>
    </source>
</evidence>
<keyword evidence="3" id="KW-0804">Transcription</keyword>
<protein>
    <recommendedName>
        <fullName evidence="5">HTH marR-type domain-containing protein</fullName>
    </recommendedName>
</protein>
<sequence>MRRDVRAELKLTPQEGEAEMGKRQQAAEADRESSTRLSLTMLLGQLDRQASRSLEKVISERGLTVDQWRALEMLADGQGHAMSQLAATLVVPGATMTKIMDKLVDAAYVYRVVDDSDRRRVLAFLSDKGKNLYSDLEAEVSTLEQVFVSSLTDSSDLFVALLSQLSEEHLNSARRGRA</sequence>
<evidence type="ECO:0000256" key="1">
    <source>
        <dbReference type="ARBA" id="ARBA00023015"/>
    </source>
</evidence>
<accession>A0A511DS30</accession>
<evidence type="ECO:0000256" key="3">
    <source>
        <dbReference type="ARBA" id="ARBA00023163"/>
    </source>
</evidence>
<feature type="region of interest" description="Disordered" evidence="4">
    <location>
        <begin position="1"/>
        <end position="33"/>
    </location>
</feature>
<dbReference type="InterPro" id="IPR000835">
    <property type="entry name" value="HTH_MarR-typ"/>
</dbReference>
<dbReference type="SUPFAM" id="SSF46785">
    <property type="entry name" value="Winged helix' DNA-binding domain"/>
    <property type="match status" value="1"/>
</dbReference>
<reference evidence="6 7" key="1">
    <citation type="submission" date="2019-07" db="EMBL/GenBank/DDBJ databases">
        <title>Whole genome shotgun sequence of Pseudonocardia sulfidoxydans NBRC 16205.</title>
        <authorList>
            <person name="Hosoyama A."/>
            <person name="Uohara A."/>
            <person name="Ohji S."/>
            <person name="Ichikawa N."/>
        </authorList>
    </citation>
    <scope>NUCLEOTIDE SEQUENCE [LARGE SCALE GENOMIC DNA]</scope>
    <source>
        <strain evidence="6 7">NBRC 16205</strain>
    </source>
</reference>
<dbReference type="GO" id="GO:0003700">
    <property type="term" value="F:DNA-binding transcription factor activity"/>
    <property type="evidence" value="ECO:0007669"/>
    <property type="project" value="InterPro"/>
</dbReference>
<dbReference type="InterPro" id="IPR036390">
    <property type="entry name" value="WH_DNA-bd_sf"/>
</dbReference>
<dbReference type="OrthoDB" id="4629660at2"/>
<keyword evidence="2" id="KW-0238">DNA-binding</keyword>